<name>A0ABR7SQ32_9ACTN</name>
<dbReference type="RefSeq" id="WP_187817452.1">
    <property type="nucleotide sequence ID" value="NZ_JACTVJ010000017.1"/>
</dbReference>
<dbReference type="Proteomes" id="UP000642284">
    <property type="component" value="Unassembled WGS sequence"/>
</dbReference>
<dbReference type="EMBL" id="JACTVJ010000017">
    <property type="protein sequence ID" value="MBC9717014.1"/>
    <property type="molecule type" value="Genomic_DNA"/>
</dbReference>
<comment type="caution">
    <text evidence="1">The sequence shown here is derived from an EMBL/GenBank/DDBJ whole genome shotgun (WGS) entry which is preliminary data.</text>
</comment>
<organism evidence="1 2">
    <name type="scientific">Streptomyces polyasparticus</name>
    <dbReference type="NCBI Taxonomy" id="2767826"/>
    <lineage>
        <taxon>Bacteria</taxon>
        <taxon>Bacillati</taxon>
        <taxon>Actinomycetota</taxon>
        <taxon>Actinomycetes</taxon>
        <taxon>Kitasatosporales</taxon>
        <taxon>Streptomycetaceae</taxon>
        <taxon>Streptomyces</taxon>
    </lineage>
</organism>
<proteinExistence type="predicted"/>
<evidence type="ECO:0000313" key="1">
    <source>
        <dbReference type="EMBL" id="MBC9717014.1"/>
    </source>
</evidence>
<accession>A0ABR7SQ32</accession>
<protein>
    <submittedName>
        <fullName evidence="1">Uncharacterized protein</fullName>
    </submittedName>
</protein>
<sequence length="204" mass="22271">MRIKGYGGGPLAAGEPLLTRPGFWSNYLLLAGAQAPERPAPEWFGEDGADADELYETLWSPESWPVFRVRSADGSGVLVVFRNLEEDEGVDYLRVHPDRTHAELLAKWEGEREGAGLPWPDMVRIADSPAPGAGVREPHLRLLLLLPLLDEPYVPEGALPRIAEALTAAGTPPDMAHATAGRLLTALTGRVWHDADWGPSWRDA</sequence>
<gene>
    <name evidence="1" type="ORF">H9Y04_31225</name>
</gene>
<evidence type="ECO:0000313" key="2">
    <source>
        <dbReference type="Proteomes" id="UP000642284"/>
    </source>
</evidence>
<keyword evidence="2" id="KW-1185">Reference proteome</keyword>
<reference evidence="1 2" key="1">
    <citation type="submission" date="2020-08" db="EMBL/GenBank/DDBJ databases">
        <title>Genemic of Streptomyces polyaspartic.</title>
        <authorList>
            <person name="Liu W."/>
        </authorList>
    </citation>
    <scope>NUCLEOTIDE SEQUENCE [LARGE SCALE GENOMIC DNA]</scope>
    <source>
        <strain evidence="1 2">TRM66268-LWL</strain>
    </source>
</reference>